<dbReference type="InterPro" id="IPR019734">
    <property type="entry name" value="TPR_rpt"/>
</dbReference>
<dbReference type="PANTHER" id="PTHR12558:SF13">
    <property type="entry name" value="CELL DIVISION CYCLE PROTEIN 27 HOMOLOG"/>
    <property type="match status" value="1"/>
</dbReference>
<dbReference type="Gene3D" id="1.25.40.10">
    <property type="entry name" value="Tetratricopeptide repeat domain"/>
    <property type="match status" value="1"/>
</dbReference>
<accession>A0A382KI39</accession>
<feature type="non-terminal residue" evidence="1">
    <location>
        <position position="396"/>
    </location>
</feature>
<sequence length="396" mass="44945">VNSEEEQELNALIQLFNNRNFNQLITAGKQYTKEHPHEGDGWNLLALGHKHLGNLAEAINIYEFLVKGAPKSASFLSNLGNTYMMVGRISESISCYEKALELDPNLINAIEALGLAYLEIDQADKAISSFKRVISLDNNHQSSLYYLGNVYLGMDRCQEARDLFKKTSFRMSKSHYLECLYRLGEKELFYQEYSKLVAGGVVNPLMASIVSHASVRFGVPDDNPFCSKAFDHIYVGRIEKTDGFTDELSKNLIDFHNGNKNDFRSQNLLTNGKQSSGNLFLLKENFAQELKIVIEGKIEQYRTLFSNSKQGFLTLWPQNYELFGWLISMKSGGHLRAHIHKEGWLSGSFYLNVPESPGKDAGNIAFSLHGLNYPTDGKYYEQKVVEVRQRDICMFP</sequence>
<dbReference type="InterPro" id="IPR012668">
    <property type="entry name" value="CHP02466"/>
</dbReference>
<dbReference type="Gene3D" id="2.60.120.620">
    <property type="entry name" value="q2cbj1_9rhob like domain"/>
    <property type="match status" value="1"/>
</dbReference>
<dbReference type="Pfam" id="PF13759">
    <property type="entry name" value="2OG-FeII_Oxy_5"/>
    <property type="match status" value="1"/>
</dbReference>
<dbReference type="EMBL" id="UINC01081098">
    <property type="protein sequence ID" value="SVC24634.1"/>
    <property type="molecule type" value="Genomic_DNA"/>
</dbReference>
<feature type="non-terminal residue" evidence="1">
    <location>
        <position position="1"/>
    </location>
</feature>
<dbReference type="SMART" id="SM00028">
    <property type="entry name" value="TPR"/>
    <property type="match status" value="4"/>
</dbReference>
<dbReference type="AlphaFoldDB" id="A0A382KI39"/>
<organism evidence="1">
    <name type="scientific">marine metagenome</name>
    <dbReference type="NCBI Taxonomy" id="408172"/>
    <lineage>
        <taxon>unclassified sequences</taxon>
        <taxon>metagenomes</taxon>
        <taxon>ecological metagenomes</taxon>
    </lineage>
</organism>
<dbReference type="PROSITE" id="PS50005">
    <property type="entry name" value="TPR"/>
    <property type="match status" value="2"/>
</dbReference>
<dbReference type="PANTHER" id="PTHR12558">
    <property type="entry name" value="CELL DIVISION CYCLE 16,23,27"/>
    <property type="match status" value="1"/>
</dbReference>
<dbReference type="InterPro" id="IPR011990">
    <property type="entry name" value="TPR-like_helical_dom_sf"/>
</dbReference>
<evidence type="ECO:0000313" key="1">
    <source>
        <dbReference type="EMBL" id="SVC24634.1"/>
    </source>
</evidence>
<name>A0A382KI39_9ZZZZ</name>
<protein>
    <submittedName>
        <fullName evidence="1">Uncharacterized protein</fullName>
    </submittedName>
</protein>
<dbReference type="Pfam" id="PF13181">
    <property type="entry name" value="TPR_8"/>
    <property type="match status" value="1"/>
</dbReference>
<proteinExistence type="predicted"/>
<dbReference type="PROSITE" id="PS50293">
    <property type="entry name" value="TPR_REGION"/>
    <property type="match status" value="1"/>
</dbReference>
<dbReference type="SUPFAM" id="SSF48452">
    <property type="entry name" value="TPR-like"/>
    <property type="match status" value="1"/>
</dbReference>
<dbReference type="Pfam" id="PF00515">
    <property type="entry name" value="TPR_1"/>
    <property type="match status" value="1"/>
</dbReference>
<reference evidence="1" key="1">
    <citation type="submission" date="2018-05" db="EMBL/GenBank/DDBJ databases">
        <authorList>
            <person name="Lanie J.A."/>
            <person name="Ng W.-L."/>
            <person name="Kazmierczak K.M."/>
            <person name="Andrzejewski T.M."/>
            <person name="Davidsen T.M."/>
            <person name="Wayne K.J."/>
            <person name="Tettelin H."/>
            <person name="Glass J.I."/>
            <person name="Rusch D."/>
            <person name="Podicherti R."/>
            <person name="Tsui H.-C.T."/>
            <person name="Winkler M.E."/>
        </authorList>
    </citation>
    <scope>NUCLEOTIDE SEQUENCE</scope>
</reference>
<gene>
    <name evidence="1" type="ORF">METZ01_LOCUS277488</name>
</gene>